<sequence>MKKLLRSLFILLFVATSAMAQERTITGTVTSKDDGLPMPGVSVKVKGTKIGVSTGADGKYTISIPASATELEISSIGFAAQTISIGSNSVINTALVTDSQSLGEVVVTGYGAVSKRSFAGATASISTGDVAKQTYGSFDQALQGAATGVTVVANGGQPGQQAVVRIRGNGSINGVNTPLFILDGIEISAADFQTMNQADFESIEVLKDAVSTGIYGSRGANGVFVITSKRGKVGQVQINYDLQVGQSTMPEDRLIVMNSEQKINYEVQRGNPYGWTPAQQDSLKRINFSWKDALFQTAQTQQHQISANGGSEGSRFYASLSYMDQEGIVQTTGLKRYIARANVDNTVKNFRFGLGVQGGFSDRRNTGEANTFLSSPLNAIRWSNPYEVDYLADGSFNESGGVGTGQLGSGQPNGAMELFLNYNYNKQLKGIATTYLEYHFPTVKGLFLRTNWGIDYTQNENATFTDPKTSTGIARQGILNRAMDRNFRYTGTTSANYRNVFGKHEVNGGIFGELIKNDFRSFGFTGYGFTNGFTNEAGITPGTATTPNYIPAVTGNGNQYGLLSLFATANYGYDGKYFINLVGRRDGSSRFGLNNKWANFGSVGLVWLASEEDFIKKFTFINNLKFRASYGSTGNNGAALYPIPQFARTAYAGAGAWSPNVPGNPLLSWEVNTTTNIGLDFAVLKNRLNGTIEWYNRNTSDQFYNLPVDPSAGGFTSIQSNFGTLRNRGVEVALNGDLVRSSSVTWNLGANISYNRNEITSLPQNDVISGVTILSEGSPVNTLFLVPYAGVDPVTGNAQYRKLDGTITQAFSVADKIKYGTSDAPWFGGLSTRVEYKGFDLSAQVNFFLNREMYNNDLNNILNPTYYFDNMHISMLNEWTTTNRNTDVPRPGNAYQPQTSRLIDDASFWRLRNVTLGYNFRPALLKSIKIRSARVFVQGQNLWTSTDFRGFDPEATGTSLTGAQYPSLVQATFGLNIGF</sequence>
<evidence type="ECO:0000256" key="3">
    <source>
        <dbReference type="ARBA" id="ARBA00022452"/>
    </source>
</evidence>
<dbReference type="Pfam" id="PF00593">
    <property type="entry name" value="TonB_dep_Rec_b-barrel"/>
    <property type="match status" value="1"/>
</dbReference>
<evidence type="ECO:0000256" key="7">
    <source>
        <dbReference type="ARBA" id="ARBA00023237"/>
    </source>
</evidence>
<protein>
    <submittedName>
        <fullName evidence="13">TonB-dependent receptor</fullName>
    </submittedName>
</protein>
<dbReference type="InterPro" id="IPR012910">
    <property type="entry name" value="Plug_dom"/>
</dbReference>
<feature type="domain" description="TonB-dependent receptor plug" evidence="12">
    <location>
        <begin position="115"/>
        <end position="223"/>
    </location>
</feature>
<dbReference type="EMBL" id="SWBO01000001">
    <property type="protein sequence ID" value="TKC03177.1"/>
    <property type="molecule type" value="Genomic_DNA"/>
</dbReference>
<dbReference type="SUPFAM" id="SSF56935">
    <property type="entry name" value="Porins"/>
    <property type="match status" value="1"/>
</dbReference>
<evidence type="ECO:0000259" key="12">
    <source>
        <dbReference type="Pfam" id="PF07715"/>
    </source>
</evidence>
<dbReference type="Pfam" id="PF13715">
    <property type="entry name" value="CarbopepD_reg_2"/>
    <property type="match status" value="1"/>
</dbReference>
<dbReference type="InterPro" id="IPR023997">
    <property type="entry name" value="TonB-dep_OMP_SusC/RagA_CS"/>
</dbReference>
<proteinExistence type="inferred from homology"/>
<feature type="signal peptide" evidence="10">
    <location>
        <begin position="1"/>
        <end position="20"/>
    </location>
</feature>
<reference evidence="13 14" key="1">
    <citation type="submission" date="2019-04" db="EMBL/GenBank/DDBJ databases">
        <title>Pedobacter sp. AR-2-6 sp. nov., isolated from Arctic soil.</title>
        <authorList>
            <person name="Dahal R.H."/>
            <person name="Kim D.-U."/>
        </authorList>
    </citation>
    <scope>NUCLEOTIDE SEQUENCE [LARGE SCALE GENOMIC DNA]</scope>
    <source>
        <strain evidence="13 14">AR-2-6</strain>
    </source>
</reference>
<dbReference type="OrthoDB" id="9768177at2"/>
<dbReference type="InterPro" id="IPR000531">
    <property type="entry name" value="Beta-barrel_TonB"/>
</dbReference>
<dbReference type="Gene3D" id="2.170.130.10">
    <property type="entry name" value="TonB-dependent receptor, plug domain"/>
    <property type="match status" value="1"/>
</dbReference>
<evidence type="ECO:0000256" key="6">
    <source>
        <dbReference type="ARBA" id="ARBA00023136"/>
    </source>
</evidence>
<dbReference type="InterPro" id="IPR008969">
    <property type="entry name" value="CarboxyPept-like_regulatory"/>
</dbReference>
<feature type="domain" description="TonB-dependent receptor-like beta-barrel" evidence="11">
    <location>
        <begin position="363"/>
        <end position="942"/>
    </location>
</feature>
<comment type="caution">
    <text evidence="13">The sequence shown here is derived from an EMBL/GenBank/DDBJ whole genome shotgun (WGS) entry which is preliminary data.</text>
</comment>
<dbReference type="PROSITE" id="PS52016">
    <property type="entry name" value="TONB_DEPENDENT_REC_3"/>
    <property type="match status" value="1"/>
</dbReference>
<organism evidence="13 14">
    <name type="scientific">Pedobacter cryotolerans</name>
    <dbReference type="NCBI Taxonomy" id="2571270"/>
    <lineage>
        <taxon>Bacteria</taxon>
        <taxon>Pseudomonadati</taxon>
        <taxon>Bacteroidota</taxon>
        <taxon>Sphingobacteriia</taxon>
        <taxon>Sphingobacteriales</taxon>
        <taxon>Sphingobacteriaceae</taxon>
        <taxon>Pedobacter</taxon>
    </lineage>
</organism>
<comment type="similarity">
    <text evidence="8 9">Belongs to the TonB-dependent receptor family.</text>
</comment>
<evidence type="ECO:0000256" key="2">
    <source>
        <dbReference type="ARBA" id="ARBA00022448"/>
    </source>
</evidence>
<keyword evidence="7 8" id="KW-0998">Cell outer membrane</keyword>
<dbReference type="InterPro" id="IPR023996">
    <property type="entry name" value="TonB-dep_OMP_SusC/RagA"/>
</dbReference>
<dbReference type="Gene3D" id="2.60.40.1120">
    <property type="entry name" value="Carboxypeptidase-like, regulatory domain"/>
    <property type="match status" value="1"/>
</dbReference>
<dbReference type="RefSeq" id="WP_136873531.1">
    <property type="nucleotide sequence ID" value="NZ_SWBO01000001.1"/>
</dbReference>
<dbReference type="AlphaFoldDB" id="A0A4U1CD41"/>
<dbReference type="NCBIfam" id="TIGR04057">
    <property type="entry name" value="SusC_RagA_signa"/>
    <property type="match status" value="1"/>
</dbReference>
<evidence type="ECO:0000313" key="14">
    <source>
        <dbReference type="Proteomes" id="UP000310477"/>
    </source>
</evidence>
<keyword evidence="6 8" id="KW-0472">Membrane</keyword>
<dbReference type="InterPro" id="IPR039426">
    <property type="entry name" value="TonB-dep_rcpt-like"/>
</dbReference>
<dbReference type="Proteomes" id="UP000310477">
    <property type="component" value="Unassembled WGS sequence"/>
</dbReference>
<keyword evidence="14" id="KW-1185">Reference proteome</keyword>
<evidence type="ECO:0000256" key="9">
    <source>
        <dbReference type="RuleBase" id="RU003357"/>
    </source>
</evidence>
<keyword evidence="4 8" id="KW-0812">Transmembrane</keyword>
<feature type="chain" id="PRO_5020409326" evidence="10">
    <location>
        <begin position="21"/>
        <end position="979"/>
    </location>
</feature>
<dbReference type="SUPFAM" id="SSF49464">
    <property type="entry name" value="Carboxypeptidase regulatory domain-like"/>
    <property type="match status" value="1"/>
</dbReference>
<evidence type="ECO:0000256" key="1">
    <source>
        <dbReference type="ARBA" id="ARBA00004571"/>
    </source>
</evidence>
<name>A0A4U1CD41_9SPHI</name>
<keyword evidence="3 8" id="KW-1134">Transmembrane beta strand</keyword>
<keyword evidence="5 9" id="KW-0798">TonB box</keyword>
<keyword evidence="2 8" id="KW-0813">Transport</keyword>
<dbReference type="InterPro" id="IPR037066">
    <property type="entry name" value="Plug_dom_sf"/>
</dbReference>
<dbReference type="Gene3D" id="2.40.170.20">
    <property type="entry name" value="TonB-dependent receptor, beta-barrel domain"/>
    <property type="match status" value="1"/>
</dbReference>
<keyword evidence="10" id="KW-0732">Signal</keyword>
<dbReference type="Pfam" id="PF07715">
    <property type="entry name" value="Plug"/>
    <property type="match status" value="1"/>
</dbReference>
<evidence type="ECO:0000313" key="13">
    <source>
        <dbReference type="EMBL" id="TKC03177.1"/>
    </source>
</evidence>
<evidence type="ECO:0000256" key="8">
    <source>
        <dbReference type="PROSITE-ProRule" id="PRU01360"/>
    </source>
</evidence>
<evidence type="ECO:0000256" key="4">
    <source>
        <dbReference type="ARBA" id="ARBA00022692"/>
    </source>
</evidence>
<evidence type="ECO:0000256" key="5">
    <source>
        <dbReference type="ARBA" id="ARBA00023077"/>
    </source>
</evidence>
<evidence type="ECO:0000259" key="11">
    <source>
        <dbReference type="Pfam" id="PF00593"/>
    </source>
</evidence>
<dbReference type="InterPro" id="IPR036942">
    <property type="entry name" value="Beta-barrel_TonB_sf"/>
</dbReference>
<evidence type="ECO:0000256" key="10">
    <source>
        <dbReference type="SAM" id="SignalP"/>
    </source>
</evidence>
<accession>A0A4U1CD41</accession>
<keyword evidence="13" id="KW-0675">Receptor</keyword>
<comment type="subcellular location">
    <subcellularLocation>
        <location evidence="1 8">Cell outer membrane</location>
        <topology evidence="1 8">Multi-pass membrane protein</topology>
    </subcellularLocation>
</comment>
<dbReference type="NCBIfam" id="TIGR04056">
    <property type="entry name" value="OMP_RagA_SusC"/>
    <property type="match status" value="1"/>
</dbReference>
<dbReference type="GO" id="GO:0009279">
    <property type="term" value="C:cell outer membrane"/>
    <property type="evidence" value="ECO:0007669"/>
    <property type="project" value="UniProtKB-SubCell"/>
</dbReference>
<gene>
    <name evidence="13" type="ORF">FA045_00990</name>
</gene>